<keyword evidence="4" id="KW-1185">Reference proteome</keyword>
<sequence>MRSHEQIPLPDITGSESYDAIAAKLSLCVSICVQTDVNQAYHEHSYLASAIETPSTFTELRTTKYGATLRPLVRYLADNVQHRLTVAALLALKGHYDAAEDVDDRGINATRSRACEIVAWRFVVRLSDRDAVDHLCTNLPVIARKPQPNTQTSGVMNDESAPLLGQQRNHDSITQELLLEDSKYFATTYANHNALEIAVVTGSKAFLSQKAVQRIIDGLWKGDIVFWTSLNGRSVKEAKFYNPRHSDPFCRLRVPMYLKTFEVLFFVAFLIFYYDLLVTKPVFSVSAAEIALYIWLAAFTYNEIGEFWDAGLTLYAADFWALWDILIIADGIAFFVTRMVGLTHADHATIDIAFDILSVEALFLVPRLCSVLSLHPYFGTLLPCLKEMTKDFLKFLGLIAIVYLGFNTCFAFLARGTYTFSEMSYILVKVFFGSSYLGFDVAERISPLLGPPLMIIFVCMTNILLITSLISLLSNSLSRVIQHSREEYLFVYAVYVLEASTSNRLTYYIPPLNLVPLLLRPLRLILPAEQLREIRIWLLKASHWPLVASIIIYEKGRKLFKNRKSANIAYVASDSDRPHLPAILRRPLSVRTTTNPSAISYPVDHLRQVPEASHGLPRSETIAALEQLAVEIERQSHTIQTLLDRERSRAQYAAATT</sequence>
<keyword evidence="1" id="KW-1133">Transmembrane helix</keyword>
<evidence type="ECO:0000313" key="4">
    <source>
        <dbReference type="Proteomes" id="UP000503462"/>
    </source>
</evidence>
<keyword evidence="1" id="KW-0812">Transmembrane</keyword>
<protein>
    <recommendedName>
        <fullName evidence="2">Calcium channel YVC1-like C-terminal transmembrane domain-containing protein</fullName>
    </recommendedName>
</protein>
<dbReference type="Proteomes" id="UP000503462">
    <property type="component" value="Chromosome 3"/>
</dbReference>
<feature type="transmembrane region" description="Helical" evidence="1">
    <location>
        <begin position="321"/>
        <end position="340"/>
    </location>
</feature>
<name>A0A6H0XWI0_9PEZI</name>
<evidence type="ECO:0000313" key="3">
    <source>
        <dbReference type="EMBL" id="QIW99083.1"/>
    </source>
</evidence>
<organism evidence="3 4">
    <name type="scientific">Peltaster fructicola</name>
    <dbReference type="NCBI Taxonomy" id="286661"/>
    <lineage>
        <taxon>Eukaryota</taxon>
        <taxon>Fungi</taxon>
        <taxon>Dikarya</taxon>
        <taxon>Ascomycota</taxon>
        <taxon>Pezizomycotina</taxon>
        <taxon>Dothideomycetes</taxon>
        <taxon>Dothideomycetes incertae sedis</taxon>
        <taxon>Peltaster</taxon>
    </lineage>
</organism>
<feature type="transmembrane region" description="Helical" evidence="1">
    <location>
        <begin position="256"/>
        <end position="274"/>
    </location>
</feature>
<dbReference type="PANTHER" id="PTHR35859:SF5">
    <property type="entry name" value="ION TRANSPORT DOMAIN-CONTAINING PROTEIN"/>
    <property type="match status" value="1"/>
</dbReference>
<dbReference type="InterPro" id="IPR052971">
    <property type="entry name" value="TRP_calcium_channel"/>
</dbReference>
<evidence type="ECO:0000259" key="2">
    <source>
        <dbReference type="Pfam" id="PF23317"/>
    </source>
</evidence>
<evidence type="ECO:0000256" key="1">
    <source>
        <dbReference type="SAM" id="Phobius"/>
    </source>
</evidence>
<feature type="domain" description="Calcium channel YVC1-like C-terminal transmembrane" evidence="2">
    <location>
        <begin position="269"/>
        <end position="556"/>
    </location>
</feature>
<dbReference type="PANTHER" id="PTHR35859">
    <property type="entry name" value="NONSELECTIVE CATION CHANNEL PROTEIN"/>
    <property type="match status" value="1"/>
</dbReference>
<gene>
    <name evidence="3" type="ORF">AMS68_004601</name>
</gene>
<keyword evidence="1" id="KW-0472">Membrane</keyword>
<dbReference type="InterPro" id="IPR056336">
    <property type="entry name" value="YVC1_C"/>
</dbReference>
<feature type="transmembrane region" description="Helical" evidence="1">
    <location>
        <begin position="281"/>
        <end position="301"/>
    </location>
</feature>
<reference evidence="3 4" key="1">
    <citation type="journal article" date="2016" name="Sci. Rep.">
        <title>Peltaster fructicola genome reveals evolution from an invasive phytopathogen to an ectophytic parasite.</title>
        <authorList>
            <person name="Xu C."/>
            <person name="Chen H."/>
            <person name="Gleason M.L."/>
            <person name="Xu J.R."/>
            <person name="Liu H."/>
            <person name="Zhang R."/>
            <person name="Sun G."/>
        </authorList>
    </citation>
    <scope>NUCLEOTIDE SEQUENCE [LARGE SCALE GENOMIC DNA]</scope>
    <source>
        <strain evidence="3 4">LNHT1506</strain>
    </source>
</reference>
<dbReference type="OrthoDB" id="310870at2759"/>
<feature type="transmembrane region" description="Helical" evidence="1">
    <location>
        <begin position="454"/>
        <end position="477"/>
    </location>
</feature>
<dbReference type="EMBL" id="CP051141">
    <property type="protein sequence ID" value="QIW99083.1"/>
    <property type="molecule type" value="Genomic_DNA"/>
</dbReference>
<feature type="transmembrane region" description="Helical" evidence="1">
    <location>
        <begin position="395"/>
        <end position="414"/>
    </location>
</feature>
<proteinExistence type="predicted"/>
<accession>A0A6H0XWI0</accession>
<dbReference type="AlphaFoldDB" id="A0A6H0XWI0"/>
<dbReference type="Pfam" id="PF23317">
    <property type="entry name" value="YVC1_C"/>
    <property type="match status" value="1"/>
</dbReference>